<evidence type="ECO:0000259" key="2">
    <source>
        <dbReference type="Pfam" id="PF25455"/>
    </source>
</evidence>
<keyword evidence="4" id="KW-1185">Reference proteome</keyword>
<feature type="domain" description="CAF17 C-terminal" evidence="2">
    <location>
        <begin position="218"/>
        <end position="277"/>
    </location>
</feature>
<accession>A0A1M7T8K1</accession>
<proteinExistence type="predicted"/>
<dbReference type="PANTHER" id="PTHR22602:SF0">
    <property type="entry name" value="TRANSFERASE CAF17, MITOCHONDRIAL-RELATED"/>
    <property type="match status" value="1"/>
</dbReference>
<sequence length="285" mass="30400">MNETVEERAPAAPAGLRGRVAPERAVLRIDGDDPRGFLQGLATNDMRRLERGPVYAALLTPQGKYLFDFIVTPAPEGDGVLLDLAADRAPALAARLGMYRLRRKLTIAPADLQVVQLWGEGWERAPGVLPDPRHPGLGGRVLTAEPEAALAGAAQADAQERLALRVALGVPASGVDLIPEETYILEAGFERLNGVDFRKGCYVGQEIVARMKHKTQLRKGLARVALEGAAAPGAELTTEDGRAAGRLGSVAGKVALAHLRFDRAEDPLRAGAARARLLERLVPGE</sequence>
<dbReference type="Pfam" id="PF25455">
    <property type="entry name" value="Beta-barrel_CAF17_C"/>
    <property type="match status" value="1"/>
</dbReference>
<reference evidence="3 4" key="1">
    <citation type="submission" date="2016-12" db="EMBL/GenBank/DDBJ databases">
        <authorList>
            <person name="Song W.-J."/>
            <person name="Kurnit D.M."/>
        </authorList>
    </citation>
    <scope>NUCLEOTIDE SEQUENCE [LARGE SCALE GENOMIC DNA]</scope>
    <source>
        <strain evidence="3 4">CGMCC 1.10808</strain>
    </source>
</reference>
<dbReference type="InterPro" id="IPR027266">
    <property type="entry name" value="TrmE/GcvT-like"/>
</dbReference>
<dbReference type="InterPro" id="IPR057460">
    <property type="entry name" value="CAF17_C"/>
</dbReference>
<evidence type="ECO:0000256" key="1">
    <source>
        <dbReference type="ARBA" id="ARBA00022946"/>
    </source>
</evidence>
<dbReference type="SUPFAM" id="SSF103025">
    <property type="entry name" value="Folate-binding domain"/>
    <property type="match status" value="1"/>
</dbReference>
<keyword evidence="1" id="KW-0809">Transit peptide</keyword>
<dbReference type="EMBL" id="FRDL01000005">
    <property type="protein sequence ID" value="SHN67031.1"/>
    <property type="molecule type" value="Genomic_DNA"/>
</dbReference>
<dbReference type="PANTHER" id="PTHR22602">
    <property type="entry name" value="TRANSFERASE CAF17, MITOCHONDRIAL-RELATED"/>
    <property type="match status" value="1"/>
</dbReference>
<organism evidence="3 4">
    <name type="scientific">Oceanicella actignis</name>
    <dbReference type="NCBI Taxonomy" id="1189325"/>
    <lineage>
        <taxon>Bacteria</taxon>
        <taxon>Pseudomonadati</taxon>
        <taxon>Pseudomonadota</taxon>
        <taxon>Alphaproteobacteria</taxon>
        <taxon>Rhodobacterales</taxon>
        <taxon>Paracoccaceae</taxon>
        <taxon>Oceanicella</taxon>
    </lineage>
</organism>
<dbReference type="GO" id="GO:0016226">
    <property type="term" value="P:iron-sulfur cluster assembly"/>
    <property type="evidence" value="ECO:0007669"/>
    <property type="project" value="TreeGrafter"/>
</dbReference>
<dbReference type="InterPro" id="IPR017703">
    <property type="entry name" value="YgfZ/GCV_T_CS"/>
</dbReference>
<protein>
    <recommendedName>
        <fullName evidence="2">CAF17 C-terminal domain-containing protein</fullName>
    </recommendedName>
</protein>
<dbReference type="Proteomes" id="UP000184066">
    <property type="component" value="Unassembled WGS sequence"/>
</dbReference>
<gene>
    <name evidence="3" type="ORF">SAMN05216200_10557</name>
</gene>
<dbReference type="OrthoDB" id="9796287at2"/>
<dbReference type="STRING" id="1189325.SAMN04488119_10558"/>
<dbReference type="AlphaFoldDB" id="A0A1M7T8K1"/>
<evidence type="ECO:0000313" key="3">
    <source>
        <dbReference type="EMBL" id="SHN67031.1"/>
    </source>
</evidence>
<dbReference type="InterPro" id="IPR045179">
    <property type="entry name" value="YgfZ/GcvT"/>
</dbReference>
<evidence type="ECO:0000313" key="4">
    <source>
        <dbReference type="Proteomes" id="UP000184066"/>
    </source>
</evidence>
<name>A0A1M7T8K1_9RHOB</name>
<dbReference type="NCBIfam" id="TIGR03317">
    <property type="entry name" value="ygfZ_signature"/>
    <property type="match status" value="1"/>
</dbReference>
<dbReference type="Gene3D" id="3.30.1360.120">
    <property type="entry name" value="Probable tRNA modification gtpase trme, domain 1"/>
    <property type="match status" value="2"/>
</dbReference>
<dbReference type="RefSeq" id="WP_083581274.1">
    <property type="nucleotide sequence ID" value="NZ_FOHL01000005.1"/>
</dbReference>